<dbReference type="EMBL" id="LKEB01000015">
    <property type="protein sequence ID" value="ROW14224.1"/>
    <property type="molecule type" value="Genomic_DNA"/>
</dbReference>
<dbReference type="STRING" id="1230097.A0A423XDP8"/>
<sequence>MLSPRLILSFIFGFCLHVFVLRHGEWDLAVPKLLATAGAAPFALLLGLLGRTEVDFWSALKISSSLVATSILSIYLSMLFYIAGLAARSHQEYTELHKLHQKYGDVVRIGASTLSIADPRALQAVYLNTKEARGPACLQTESMGKGASAHIESTSGRPLDAALWLNFYSFNVMGDLSLGESFGMLDNGKKHFVMETLHHFMFMLGVFGHVMWMFRIFTSLPVVSAGTTKYKAWVRKMVQKRMDNPPDVPDVFSWIIDEYMLMPTEK</sequence>
<reference evidence="2 3" key="1">
    <citation type="submission" date="2015-09" db="EMBL/GenBank/DDBJ databases">
        <title>Host preference determinants of Valsa canker pathogens revealed by comparative genomics.</title>
        <authorList>
            <person name="Yin Z."/>
            <person name="Huang L."/>
        </authorList>
    </citation>
    <scope>NUCLEOTIDE SEQUENCE [LARGE SCALE GENOMIC DNA]</scope>
    <source>
        <strain evidence="2 3">SXYLt</strain>
    </source>
</reference>
<dbReference type="Gene3D" id="1.10.630.10">
    <property type="entry name" value="Cytochrome P450"/>
    <property type="match status" value="1"/>
</dbReference>
<feature type="transmembrane region" description="Helical" evidence="1">
    <location>
        <begin position="62"/>
        <end position="83"/>
    </location>
</feature>
<feature type="transmembrane region" description="Helical" evidence="1">
    <location>
        <begin position="33"/>
        <end position="50"/>
    </location>
</feature>
<dbReference type="InterPro" id="IPR036396">
    <property type="entry name" value="Cyt_P450_sf"/>
</dbReference>
<dbReference type="AlphaFoldDB" id="A0A423XDP8"/>
<dbReference type="Proteomes" id="UP000285146">
    <property type="component" value="Unassembled WGS sequence"/>
</dbReference>
<dbReference type="SUPFAM" id="SSF48264">
    <property type="entry name" value="Cytochrome P450"/>
    <property type="match status" value="1"/>
</dbReference>
<feature type="transmembrane region" description="Helical" evidence="1">
    <location>
        <begin position="6"/>
        <end position="21"/>
    </location>
</feature>
<keyword evidence="1" id="KW-0472">Membrane</keyword>
<dbReference type="GO" id="GO:0004497">
    <property type="term" value="F:monooxygenase activity"/>
    <property type="evidence" value="ECO:0007669"/>
    <property type="project" value="InterPro"/>
</dbReference>
<keyword evidence="1" id="KW-1133">Transmembrane helix</keyword>
<organism evidence="2 3">
    <name type="scientific">Cytospora leucostoma</name>
    <dbReference type="NCBI Taxonomy" id="1230097"/>
    <lineage>
        <taxon>Eukaryota</taxon>
        <taxon>Fungi</taxon>
        <taxon>Dikarya</taxon>
        <taxon>Ascomycota</taxon>
        <taxon>Pezizomycotina</taxon>
        <taxon>Sordariomycetes</taxon>
        <taxon>Sordariomycetidae</taxon>
        <taxon>Diaporthales</taxon>
        <taxon>Cytosporaceae</taxon>
        <taxon>Cytospora</taxon>
    </lineage>
</organism>
<dbReference type="GO" id="GO:0005506">
    <property type="term" value="F:iron ion binding"/>
    <property type="evidence" value="ECO:0007669"/>
    <property type="project" value="InterPro"/>
</dbReference>
<dbReference type="InParanoid" id="A0A423XDP8"/>
<dbReference type="OrthoDB" id="6692864at2759"/>
<name>A0A423XDP8_9PEZI</name>
<dbReference type="GO" id="GO:0016705">
    <property type="term" value="F:oxidoreductase activity, acting on paired donors, with incorporation or reduction of molecular oxygen"/>
    <property type="evidence" value="ECO:0007669"/>
    <property type="project" value="InterPro"/>
</dbReference>
<keyword evidence="1" id="KW-0812">Transmembrane</keyword>
<evidence type="ECO:0000256" key="1">
    <source>
        <dbReference type="SAM" id="Phobius"/>
    </source>
</evidence>
<feature type="transmembrane region" description="Helical" evidence="1">
    <location>
        <begin position="197"/>
        <end position="217"/>
    </location>
</feature>
<gene>
    <name evidence="2" type="ORF">VPNG_04226</name>
</gene>
<comment type="caution">
    <text evidence="2">The sequence shown here is derived from an EMBL/GenBank/DDBJ whole genome shotgun (WGS) entry which is preliminary data.</text>
</comment>
<evidence type="ECO:0000313" key="2">
    <source>
        <dbReference type="EMBL" id="ROW14224.1"/>
    </source>
</evidence>
<protein>
    <submittedName>
        <fullName evidence="2">Uncharacterized protein</fullName>
    </submittedName>
</protein>
<proteinExistence type="predicted"/>
<accession>A0A423XDP8</accession>
<evidence type="ECO:0000313" key="3">
    <source>
        <dbReference type="Proteomes" id="UP000285146"/>
    </source>
</evidence>
<dbReference type="GO" id="GO:0020037">
    <property type="term" value="F:heme binding"/>
    <property type="evidence" value="ECO:0007669"/>
    <property type="project" value="InterPro"/>
</dbReference>
<keyword evidence="3" id="KW-1185">Reference proteome</keyword>